<sequence length="183" mass="19800">MRIAYVLRTVLAGAAVVGLAVGCGSGKSVEGTAQPTTRDIDKIEVWNPCTQLTDEALRSARVDPTTKSVITDAAQGPTSWRACQWQATELPYFVSVLSTSHTQDESRANPKLKNFRDVTIGPRKALIYQEKSEPSADGCYVSLPAEQGMVEVRTGKRQTKPIAADPCDLAVGHAKNLEPYLPK</sequence>
<evidence type="ECO:0000313" key="3">
    <source>
        <dbReference type="Proteomes" id="UP001519325"/>
    </source>
</evidence>
<protein>
    <recommendedName>
        <fullName evidence="4">DUF3558 domain-containing protein</fullName>
    </recommendedName>
</protein>
<dbReference type="InterPro" id="IPR024520">
    <property type="entry name" value="DUF3558"/>
</dbReference>
<keyword evidence="3" id="KW-1185">Reference proteome</keyword>
<reference evidence="2 3" key="1">
    <citation type="submission" date="2021-03" db="EMBL/GenBank/DDBJ databases">
        <title>Sequencing the genomes of 1000 actinobacteria strains.</title>
        <authorList>
            <person name="Klenk H.-P."/>
        </authorList>
    </citation>
    <scope>NUCLEOTIDE SEQUENCE [LARGE SCALE GENOMIC DNA]</scope>
    <source>
        <strain evidence="2 3">DSM 45516</strain>
    </source>
</reference>
<dbReference type="Pfam" id="PF12079">
    <property type="entry name" value="DUF3558"/>
    <property type="match status" value="1"/>
</dbReference>
<dbReference type="Proteomes" id="UP001519325">
    <property type="component" value="Unassembled WGS sequence"/>
</dbReference>
<gene>
    <name evidence="2" type="ORF">BJ987_006799</name>
</gene>
<evidence type="ECO:0000256" key="1">
    <source>
        <dbReference type="SAM" id="SignalP"/>
    </source>
</evidence>
<organism evidence="2 3">
    <name type="scientific">Nocardia goodfellowii</name>
    <dbReference type="NCBI Taxonomy" id="882446"/>
    <lineage>
        <taxon>Bacteria</taxon>
        <taxon>Bacillati</taxon>
        <taxon>Actinomycetota</taxon>
        <taxon>Actinomycetes</taxon>
        <taxon>Mycobacteriales</taxon>
        <taxon>Nocardiaceae</taxon>
        <taxon>Nocardia</taxon>
    </lineage>
</organism>
<name>A0ABS4QS28_9NOCA</name>
<evidence type="ECO:0000313" key="2">
    <source>
        <dbReference type="EMBL" id="MBP2193898.1"/>
    </source>
</evidence>
<evidence type="ECO:0008006" key="4">
    <source>
        <dbReference type="Google" id="ProtNLM"/>
    </source>
</evidence>
<accession>A0ABS4QS28</accession>
<dbReference type="PROSITE" id="PS51257">
    <property type="entry name" value="PROKAR_LIPOPROTEIN"/>
    <property type="match status" value="1"/>
</dbReference>
<dbReference type="RefSeq" id="WP_209897095.1">
    <property type="nucleotide sequence ID" value="NZ_JAGGMR010000001.1"/>
</dbReference>
<keyword evidence="1" id="KW-0732">Signal</keyword>
<feature type="chain" id="PRO_5046976430" description="DUF3558 domain-containing protein" evidence="1">
    <location>
        <begin position="21"/>
        <end position="183"/>
    </location>
</feature>
<dbReference type="EMBL" id="JAGGMR010000001">
    <property type="protein sequence ID" value="MBP2193898.1"/>
    <property type="molecule type" value="Genomic_DNA"/>
</dbReference>
<comment type="caution">
    <text evidence="2">The sequence shown here is derived from an EMBL/GenBank/DDBJ whole genome shotgun (WGS) entry which is preliminary data.</text>
</comment>
<feature type="signal peptide" evidence="1">
    <location>
        <begin position="1"/>
        <end position="20"/>
    </location>
</feature>
<proteinExistence type="predicted"/>